<dbReference type="InterPro" id="IPR041698">
    <property type="entry name" value="Methyltransf_25"/>
</dbReference>
<protein>
    <recommendedName>
        <fullName evidence="14">Xaa-Pro dipeptidase</fullName>
        <ecNumber evidence="13">3.4.13.9</ecNumber>
    </recommendedName>
    <alternativeName>
        <fullName evidence="17">Imidodipeptidase</fullName>
    </alternativeName>
    <alternativeName>
        <fullName evidence="15">Peptidase D</fullName>
    </alternativeName>
    <alternativeName>
        <fullName evidence="16">Proline dipeptidase</fullName>
    </alternativeName>
</protein>
<dbReference type="InterPro" id="IPR029149">
    <property type="entry name" value="Creatin/AminoP/Spt16_N"/>
</dbReference>
<dbReference type="EC" id="3.4.13.9" evidence="13"/>
<feature type="domain" description="Aminopeptidase P N-terminal" evidence="21">
    <location>
        <begin position="9"/>
        <end position="153"/>
    </location>
</feature>
<evidence type="ECO:0000256" key="20">
    <source>
        <dbReference type="SAM" id="MobiDB-lite"/>
    </source>
</evidence>
<comment type="catalytic activity">
    <reaction evidence="18">
        <text>Xaa-L-Pro dipeptide + H2O = an L-alpha-amino acid + L-proline</text>
        <dbReference type="Rhea" id="RHEA:76407"/>
        <dbReference type="ChEBI" id="CHEBI:15377"/>
        <dbReference type="ChEBI" id="CHEBI:59869"/>
        <dbReference type="ChEBI" id="CHEBI:60039"/>
        <dbReference type="ChEBI" id="CHEBI:195196"/>
        <dbReference type="EC" id="3.4.13.9"/>
    </reaction>
</comment>
<dbReference type="CDD" id="cd02440">
    <property type="entry name" value="AdoMet_MTases"/>
    <property type="match status" value="1"/>
</dbReference>
<evidence type="ECO:0000259" key="21">
    <source>
        <dbReference type="SMART" id="SM01011"/>
    </source>
</evidence>
<evidence type="ECO:0000256" key="14">
    <source>
        <dbReference type="ARBA" id="ARBA00044141"/>
    </source>
</evidence>
<dbReference type="PANTHER" id="PTHR48480:SF2">
    <property type="entry name" value="PEPTIDASE D"/>
    <property type="match status" value="1"/>
</dbReference>
<dbReference type="PROSITE" id="PS51678">
    <property type="entry name" value="SAM_MT_PRMT"/>
    <property type="match status" value="1"/>
</dbReference>
<evidence type="ECO:0000256" key="5">
    <source>
        <dbReference type="ARBA" id="ARBA00022679"/>
    </source>
</evidence>
<evidence type="ECO:0000256" key="18">
    <source>
        <dbReference type="ARBA" id="ARBA00048994"/>
    </source>
</evidence>
<dbReference type="Pfam" id="PF22528">
    <property type="entry name" value="PRMT_C"/>
    <property type="match status" value="1"/>
</dbReference>
<evidence type="ECO:0000256" key="9">
    <source>
        <dbReference type="ARBA" id="ARBA00022997"/>
    </source>
</evidence>
<dbReference type="InterPro" id="IPR007865">
    <property type="entry name" value="Aminopep_P_N"/>
</dbReference>
<dbReference type="InterPro" id="IPR025799">
    <property type="entry name" value="Arg_MeTrfase"/>
</dbReference>
<dbReference type="InterPro" id="IPR055135">
    <property type="entry name" value="PRMT_dom"/>
</dbReference>
<dbReference type="Pfam" id="PF05195">
    <property type="entry name" value="AMP_N"/>
    <property type="match status" value="1"/>
</dbReference>
<name>A0ABQ7NQP7_BRACM</name>
<evidence type="ECO:0000313" key="22">
    <source>
        <dbReference type="EMBL" id="KAG5413178.1"/>
    </source>
</evidence>
<keyword evidence="5 19" id="KW-0808">Transferase</keyword>
<sequence>MSALTPPPVPMELHAVNRRKLCDSLRRHLSSSDRPLDGFVLLQGGEEKNRYCTDHAELFRQESYFAYLFGVREPDFYGAIDVGSGKSIIFIPRLPEDYAVWLGEIKPLSHFKETYMVDMVYYVDEIVQVLSEQFKGSGKPLLYLLHGLNTDSGNLSKPASFEGIEKFETDLTTLHPILAECRVIKSSLELQLLQFANDISSEAHVEVMRKVTPGMKEYQMESMFLHHTYMYGGCRHCSYTCICATGDNSAVLHYGHAAAPNDRTFEDGDLALLDMGGEYHFYASDITCSFPVNGKFTSDQSLIYNAVLKAHNSVISAMKPGVNWVDMHKLAERIILESLKKGSILTGDVEEMMLERLGAVFMPHGLGHFMGIDTHDTGGYPLGVERPKEPGLKSLRTARDLLEGMVITVEPGCYFIKALLVPAMENAKTSKFFNRETIERFKNIGGVRIESDLVVTANGCKNMTNVPRETWEIEAVMAGGSWPPVATGNNTTKEDALIFEYSVERTGKIKNNNNNNEEEEFVSFGHNLNTKIRFEDADEDEVAEGSGFEAAQDESMCEAGESTDAAQVTDDTTSADYYFDSYSHFGKIPFCFIFSKEMLKDVVRTKTYQNVIYQNKFLIKDKIVLDVGAGTGILSLFCAKAGAKHVYAVECSQMADMAKEIVKANGFSDVITVLKGKIEEIELPTPKVDVIISEWMGYFLLFENMLDSVLYARNKWLVDGGIVLPDKASLFLTAIEDSEYKEDKIECERIDSVPTLISMSVENAIANCVLCFSTAVWNSVYGFDMSCIKKKAMMEPLVDTVDQNQIVTDSKLLKTMDISKMSSGDASFTAPFKLVAQRNDYIHALVAYFDVSFTMCHKLLGFSTGPRSRATHWKQTVMYLEDVLTICEGETITGSMSVSYNKKNPRDVDIKLSYSLNGQHSKVSRTQHYKMR</sequence>
<evidence type="ECO:0000256" key="10">
    <source>
        <dbReference type="ARBA" id="ARBA00023049"/>
    </source>
</evidence>
<dbReference type="PANTHER" id="PTHR48480">
    <property type="match status" value="1"/>
</dbReference>
<feature type="region of interest" description="Disordered" evidence="20">
    <location>
        <begin position="543"/>
        <end position="566"/>
    </location>
</feature>
<evidence type="ECO:0000256" key="8">
    <source>
        <dbReference type="ARBA" id="ARBA00022801"/>
    </source>
</evidence>
<dbReference type="SUPFAM" id="SSF53092">
    <property type="entry name" value="Creatinase/prolidase N-terminal domain"/>
    <property type="match status" value="1"/>
</dbReference>
<evidence type="ECO:0000256" key="11">
    <source>
        <dbReference type="ARBA" id="ARBA00023211"/>
    </source>
</evidence>
<dbReference type="InterPro" id="IPR036005">
    <property type="entry name" value="Creatinase/aminopeptidase-like"/>
</dbReference>
<dbReference type="CDD" id="cd01087">
    <property type="entry name" value="Prolidase"/>
    <property type="match status" value="1"/>
</dbReference>
<dbReference type="Proteomes" id="UP000823674">
    <property type="component" value="Chromosome A01"/>
</dbReference>
<dbReference type="SUPFAM" id="SSF53335">
    <property type="entry name" value="S-adenosyl-L-methionine-dependent methyltransferases"/>
    <property type="match status" value="1"/>
</dbReference>
<evidence type="ECO:0000256" key="3">
    <source>
        <dbReference type="ARBA" id="ARBA00022603"/>
    </source>
</evidence>
<proteinExistence type="inferred from homology"/>
<gene>
    <name evidence="22" type="primary">A01p008860.1_BraROA</name>
    <name evidence="22" type="ORF">IGI04_000745</name>
</gene>
<comment type="caution">
    <text evidence="22">The sequence shown here is derived from an EMBL/GenBank/DDBJ whole genome shotgun (WGS) entry which is preliminary data.</text>
</comment>
<evidence type="ECO:0000256" key="17">
    <source>
        <dbReference type="ARBA" id="ARBA00044351"/>
    </source>
</evidence>
<keyword evidence="7" id="KW-0479">Metal-binding</keyword>
<evidence type="ECO:0000256" key="6">
    <source>
        <dbReference type="ARBA" id="ARBA00022691"/>
    </source>
</evidence>
<keyword evidence="23" id="KW-1185">Reference proteome</keyword>
<keyword evidence="6 19" id="KW-0949">S-adenosyl-L-methionine</keyword>
<comment type="subunit">
    <text evidence="2">Homodimer.</text>
</comment>
<evidence type="ECO:0000256" key="16">
    <source>
        <dbReference type="ARBA" id="ARBA00044284"/>
    </source>
</evidence>
<dbReference type="EMBL" id="JADBGQ010000001">
    <property type="protein sequence ID" value="KAG5413178.1"/>
    <property type="molecule type" value="Genomic_DNA"/>
</dbReference>
<keyword evidence="8" id="KW-0378">Hydrolase</keyword>
<dbReference type="Gene3D" id="2.70.160.11">
    <property type="entry name" value="Hnrnp arginine n-methyltransferase1"/>
    <property type="match status" value="1"/>
</dbReference>
<dbReference type="InterPro" id="IPR029063">
    <property type="entry name" value="SAM-dependent_MTases_sf"/>
</dbReference>
<dbReference type="SUPFAM" id="SSF55920">
    <property type="entry name" value="Creatinase/aminopeptidase"/>
    <property type="match status" value="1"/>
</dbReference>
<evidence type="ECO:0000256" key="12">
    <source>
        <dbReference type="ARBA" id="ARBA00043990"/>
    </source>
</evidence>
<evidence type="ECO:0000256" key="19">
    <source>
        <dbReference type="PROSITE-ProRule" id="PRU01015"/>
    </source>
</evidence>
<comment type="similarity">
    <text evidence="12">Belongs to the peptidase M24B family. Eukaryotic-type prolidase subfamily.</text>
</comment>
<reference evidence="22 23" key="1">
    <citation type="submission" date="2021-03" db="EMBL/GenBank/DDBJ databases">
        <authorList>
            <person name="King G.J."/>
            <person name="Bancroft I."/>
            <person name="Baten A."/>
            <person name="Bloomfield J."/>
            <person name="Borpatragohain P."/>
            <person name="He Z."/>
            <person name="Irish N."/>
            <person name="Irwin J."/>
            <person name="Liu K."/>
            <person name="Mauleon R.P."/>
            <person name="Moore J."/>
            <person name="Morris R."/>
            <person name="Ostergaard L."/>
            <person name="Wang B."/>
            <person name="Wells R."/>
        </authorList>
    </citation>
    <scope>NUCLEOTIDE SEQUENCE [LARGE SCALE GENOMIC DNA]</scope>
    <source>
        <strain evidence="22">R-o-18</strain>
        <tissue evidence="22">Leaf</tissue>
    </source>
</reference>
<keyword evidence="3 19" id="KW-0489">Methyltransferase</keyword>
<evidence type="ECO:0000256" key="4">
    <source>
        <dbReference type="ARBA" id="ARBA00022670"/>
    </source>
</evidence>
<evidence type="ECO:0000256" key="2">
    <source>
        <dbReference type="ARBA" id="ARBA00011738"/>
    </source>
</evidence>
<dbReference type="Pfam" id="PF13649">
    <property type="entry name" value="Methyltransf_25"/>
    <property type="match status" value="1"/>
</dbReference>
<evidence type="ECO:0000256" key="1">
    <source>
        <dbReference type="ARBA" id="ARBA00001936"/>
    </source>
</evidence>
<keyword evidence="4" id="KW-0645">Protease</keyword>
<dbReference type="Gene3D" id="3.40.50.150">
    <property type="entry name" value="Vaccinia Virus protein VP39"/>
    <property type="match status" value="1"/>
</dbReference>
<evidence type="ECO:0000256" key="7">
    <source>
        <dbReference type="ARBA" id="ARBA00022723"/>
    </source>
</evidence>
<evidence type="ECO:0000256" key="15">
    <source>
        <dbReference type="ARBA" id="ARBA00044252"/>
    </source>
</evidence>
<evidence type="ECO:0000256" key="13">
    <source>
        <dbReference type="ARBA" id="ARBA00044051"/>
    </source>
</evidence>
<keyword evidence="11" id="KW-0464">Manganese</keyword>
<keyword evidence="9" id="KW-0224">Dipeptidase</keyword>
<dbReference type="InterPro" id="IPR052433">
    <property type="entry name" value="X-Pro_dipept-like"/>
</dbReference>
<accession>A0ABQ7NQP7</accession>
<dbReference type="Pfam" id="PF00557">
    <property type="entry name" value="Peptidase_M24"/>
    <property type="match status" value="1"/>
</dbReference>
<keyword evidence="10" id="KW-0482">Metalloprotease</keyword>
<dbReference type="InterPro" id="IPR000994">
    <property type="entry name" value="Pept_M24"/>
</dbReference>
<dbReference type="SMART" id="SM01011">
    <property type="entry name" value="AMP_N"/>
    <property type="match status" value="1"/>
</dbReference>
<dbReference type="Gene3D" id="3.40.350.10">
    <property type="entry name" value="Creatinase/prolidase N-terminal domain"/>
    <property type="match status" value="1"/>
</dbReference>
<organism evidence="22 23">
    <name type="scientific">Brassica rapa subsp. trilocularis</name>
    <dbReference type="NCBI Taxonomy" id="1813537"/>
    <lineage>
        <taxon>Eukaryota</taxon>
        <taxon>Viridiplantae</taxon>
        <taxon>Streptophyta</taxon>
        <taxon>Embryophyta</taxon>
        <taxon>Tracheophyta</taxon>
        <taxon>Spermatophyta</taxon>
        <taxon>Magnoliopsida</taxon>
        <taxon>eudicotyledons</taxon>
        <taxon>Gunneridae</taxon>
        <taxon>Pentapetalae</taxon>
        <taxon>rosids</taxon>
        <taxon>malvids</taxon>
        <taxon>Brassicales</taxon>
        <taxon>Brassicaceae</taxon>
        <taxon>Brassiceae</taxon>
        <taxon>Brassica</taxon>
    </lineage>
</organism>
<comment type="cofactor">
    <cofactor evidence="1">
        <name>Mn(2+)</name>
        <dbReference type="ChEBI" id="CHEBI:29035"/>
    </cofactor>
</comment>
<evidence type="ECO:0000313" key="23">
    <source>
        <dbReference type="Proteomes" id="UP000823674"/>
    </source>
</evidence>
<dbReference type="Gene3D" id="3.90.230.10">
    <property type="entry name" value="Creatinase/methionine aminopeptidase superfamily"/>
    <property type="match status" value="1"/>
</dbReference>